<dbReference type="SUPFAM" id="SSF52283">
    <property type="entry name" value="Formate/glycerate dehydrogenase catalytic domain-like"/>
    <property type="match status" value="1"/>
</dbReference>
<dbReference type="InterPro" id="IPR050418">
    <property type="entry name" value="D-iso_2-hydroxyacid_DH_PdxB"/>
</dbReference>
<dbReference type="AlphaFoldDB" id="A0A4R1F1D7"/>
<dbReference type="SUPFAM" id="SSF51735">
    <property type="entry name" value="NAD(P)-binding Rossmann-fold domains"/>
    <property type="match status" value="1"/>
</dbReference>
<evidence type="ECO:0000259" key="6">
    <source>
        <dbReference type="Pfam" id="PF02826"/>
    </source>
</evidence>
<dbReference type="EMBL" id="SMFQ01000003">
    <property type="protein sequence ID" value="TCJ87120.1"/>
    <property type="molecule type" value="Genomic_DNA"/>
</dbReference>
<dbReference type="Pfam" id="PF00389">
    <property type="entry name" value="2-Hacid_dh"/>
    <property type="match status" value="1"/>
</dbReference>
<dbReference type="Proteomes" id="UP000294887">
    <property type="component" value="Unassembled WGS sequence"/>
</dbReference>
<feature type="domain" description="D-isomer specific 2-hydroxyacid dehydrogenase NAD-binding" evidence="6">
    <location>
        <begin position="120"/>
        <end position="299"/>
    </location>
</feature>
<reference evidence="7 8" key="1">
    <citation type="submission" date="2019-03" db="EMBL/GenBank/DDBJ databases">
        <title>Genomic Encyclopedia of Type Strains, Phase IV (KMG-IV): sequencing the most valuable type-strain genomes for metagenomic binning, comparative biology and taxonomic classification.</title>
        <authorList>
            <person name="Goeker M."/>
        </authorList>
    </citation>
    <scope>NUCLEOTIDE SEQUENCE [LARGE SCALE GENOMIC DNA]</scope>
    <source>
        <strain evidence="7 8">DSM 24830</strain>
    </source>
</reference>
<evidence type="ECO:0000256" key="4">
    <source>
        <dbReference type="RuleBase" id="RU003719"/>
    </source>
</evidence>
<comment type="caution">
    <text evidence="7">The sequence shown here is derived from an EMBL/GenBank/DDBJ whole genome shotgun (WGS) entry which is preliminary data.</text>
</comment>
<dbReference type="GO" id="GO:0051287">
    <property type="term" value="F:NAD binding"/>
    <property type="evidence" value="ECO:0007669"/>
    <property type="project" value="InterPro"/>
</dbReference>
<sequence length="334" mass="36466">MTNSTSSDNAHNFRVAILDETTFNPGDLDLEALVELAQDCQRYPNTSAEQRLERLEGIDVAIANKVVFDRELLAQCPQLKAILLTATGMDNIDLEACEEMGIATYNVTNYGTPSVAQHVLMLILALSTSLNDYQTMTRNGGWSKSEHFSSLQFPIRELAGKTIGLVGYGTLAKGVERIARAFDMNVLIAARAGADTVPDGRLLLDDLLPLVDVLSLHCPLTAETHKLINREALEKMKSDAILINTARGAVVDNEELAQALRDGVIAGAGIDVLEQEPPPADHPLLAADIPNLIVTPHVAWAAIEARQRVVNKTTQNLRDWLSKQEQPENETVET</sequence>
<keyword evidence="8" id="KW-1185">Reference proteome</keyword>
<accession>A0A4R1F1D7</accession>
<evidence type="ECO:0000313" key="7">
    <source>
        <dbReference type="EMBL" id="TCJ87120.1"/>
    </source>
</evidence>
<keyword evidence="2 4" id="KW-0560">Oxidoreductase</keyword>
<dbReference type="Pfam" id="PF02826">
    <property type="entry name" value="2-Hacid_dh_C"/>
    <property type="match status" value="1"/>
</dbReference>
<dbReference type="Gene3D" id="3.40.50.720">
    <property type="entry name" value="NAD(P)-binding Rossmann-like Domain"/>
    <property type="match status" value="2"/>
</dbReference>
<name>A0A4R1F1D7_9GAMM</name>
<evidence type="ECO:0000256" key="2">
    <source>
        <dbReference type="ARBA" id="ARBA00023002"/>
    </source>
</evidence>
<feature type="domain" description="D-isomer specific 2-hydroxyacid dehydrogenase catalytic" evidence="5">
    <location>
        <begin position="39"/>
        <end position="326"/>
    </location>
</feature>
<dbReference type="InterPro" id="IPR006139">
    <property type="entry name" value="D-isomer_2_OHA_DH_cat_dom"/>
</dbReference>
<evidence type="ECO:0000256" key="3">
    <source>
        <dbReference type="ARBA" id="ARBA00023027"/>
    </source>
</evidence>
<dbReference type="PANTHER" id="PTHR43761">
    <property type="entry name" value="D-ISOMER SPECIFIC 2-HYDROXYACID DEHYDROGENASE FAMILY PROTEIN (AFU_ORTHOLOGUE AFUA_1G13630)"/>
    <property type="match status" value="1"/>
</dbReference>
<dbReference type="PANTHER" id="PTHR43761:SF1">
    <property type="entry name" value="D-ISOMER SPECIFIC 2-HYDROXYACID DEHYDROGENASE CATALYTIC DOMAIN-CONTAINING PROTEIN-RELATED"/>
    <property type="match status" value="1"/>
</dbReference>
<dbReference type="PROSITE" id="PS00671">
    <property type="entry name" value="D_2_HYDROXYACID_DH_3"/>
    <property type="match status" value="1"/>
</dbReference>
<evidence type="ECO:0000313" key="8">
    <source>
        <dbReference type="Proteomes" id="UP000294887"/>
    </source>
</evidence>
<dbReference type="GO" id="GO:0016616">
    <property type="term" value="F:oxidoreductase activity, acting on the CH-OH group of donors, NAD or NADP as acceptor"/>
    <property type="evidence" value="ECO:0007669"/>
    <property type="project" value="InterPro"/>
</dbReference>
<dbReference type="OrthoDB" id="9805416at2"/>
<organism evidence="7 8">
    <name type="scientific">Cocleimonas flava</name>
    <dbReference type="NCBI Taxonomy" id="634765"/>
    <lineage>
        <taxon>Bacteria</taxon>
        <taxon>Pseudomonadati</taxon>
        <taxon>Pseudomonadota</taxon>
        <taxon>Gammaproteobacteria</taxon>
        <taxon>Thiotrichales</taxon>
        <taxon>Thiotrichaceae</taxon>
        <taxon>Cocleimonas</taxon>
    </lineage>
</organism>
<dbReference type="InterPro" id="IPR029753">
    <property type="entry name" value="D-isomer_DH_CS"/>
</dbReference>
<gene>
    <name evidence="7" type="ORF">EV695_1623</name>
</gene>
<comment type="similarity">
    <text evidence="1 4">Belongs to the D-isomer specific 2-hydroxyacid dehydrogenase family.</text>
</comment>
<dbReference type="RefSeq" id="WP_131905426.1">
    <property type="nucleotide sequence ID" value="NZ_BAAAFU010000004.1"/>
</dbReference>
<dbReference type="InterPro" id="IPR006140">
    <property type="entry name" value="D-isomer_DH_NAD-bd"/>
</dbReference>
<keyword evidence="3" id="KW-0520">NAD</keyword>
<dbReference type="CDD" id="cd12162">
    <property type="entry name" value="2-Hacid_dh_4"/>
    <property type="match status" value="1"/>
</dbReference>
<evidence type="ECO:0000256" key="1">
    <source>
        <dbReference type="ARBA" id="ARBA00005854"/>
    </source>
</evidence>
<evidence type="ECO:0000259" key="5">
    <source>
        <dbReference type="Pfam" id="PF00389"/>
    </source>
</evidence>
<proteinExistence type="inferred from homology"/>
<protein>
    <submittedName>
        <fullName evidence="7">Glycerate dehydrogenase</fullName>
    </submittedName>
</protein>
<dbReference type="InterPro" id="IPR036291">
    <property type="entry name" value="NAD(P)-bd_dom_sf"/>
</dbReference>